<keyword evidence="3" id="KW-1185">Reference proteome</keyword>
<sequence length="134" mass="14822">MPYLAARAIMESGEPIGNTSIRTTKPDGQRNESAVEDLKTIVNDVGGFMQSTASKVWSLVTFTGRDSFHIRTASIDTALMDLQHNTDNNAPVESALNRPDSYDQWLIINAPLAIWCIFIIAITLCFCCLCKCCF</sequence>
<dbReference type="Proteomes" id="UP000783686">
    <property type="component" value="Unassembled WGS sequence"/>
</dbReference>
<evidence type="ECO:0000313" key="2">
    <source>
        <dbReference type="EMBL" id="CAD5223646.1"/>
    </source>
</evidence>
<evidence type="ECO:0000313" key="3">
    <source>
        <dbReference type="Proteomes" id="UP000614601"/>
    </source>
</evidence>
<keyword evidence="1" id="KW-0812">Transmembrane</keyword>
<protein>
    <submittedName>
        <fullName evidence="2">Uncharacterized protein</fullName>
    </submittedName>
</protein>
<gene>
    <name evidence="2" type="ORF">BOKJ2_LOCUS10416</name>
</gene>
<reference evidence="2" key="1">
    <citation type="submission" date="2020-09" db="EMBL/GenBank/DDBJ databases">
        <authorList>
            <person name="Kikuchi T."/>
        </authorList>
    </citation>
    <scope>NUCLEOTIDE SEQUENCE</scope>
    <source>
        <strain evidence="2">SH1</strain>
    </source>
</reference>
<accession>A0A811L7Z2</accession>
<keyword evidence="1" id="KW-0472">Membrane</keyword>
<comment type="caution">
    <text evidence="2">The sequence shown here is derived from an EMBL/GenBank/DDBJ whole genome shotgun (WGS) entry which is preliminary data.</text>
</comment>
<dbReference type="AlphaFoldDB" id="A0A811L7Z2"/>
<dbReference type="EMBL" id="CAJFCW020000005">
    <property type="protein sequence ID" value="CAG9118381.1"/>
    <property type="molecule type" value="Genomic_DNA"/>
</dbReference>
<dbReference type="Proteomes" id="UP000614601">
    <property type="component" value="Unassembled WGS sequence"/>
</dbReference>
<dbReference type="OrthoDB" id="371245at2759"/>
<name>A0A811L7Z2_9BILA</name>
<dbReference type="EMBL" id="CAJFDH010000005">
    <property type="protein sequence ID" value="CAD5223646.1"/>
    <property type="molecule type" value="Genomic_DNA"/>
</dbReference>
<proteinExistence type="predicted"/>
<organism evidence="2 3">
    <name type="scientific">Bursaphelenchus okinawaensis</name>
    <dbReference type="NCBI Taxonomy" id="465554"/>
    <lineage>
        <taxon>Eukaryota</taxon>
        <taxon>Metazoa</taxon>
        <taxon>Ecdysozoa</taxon>
        <taxon>Nematoda</taxon>
        <taxon>Chromadorea</taxon>
        <taxon>Rhabditida</taxon>
        <taxon>Tylenchina</taxon>
        <taxon>Tylenchomorpha</taxon>
        <taxon>Aphelenchoidea</taxon>
        <taxon>Aphelenchoididae</taxon>
        <taxon>Bursaphelenchus</taxon>
    </lineage>
</organism>
<keyword evidence="1" id="KW-1133">Transmembrane helix</keyword>
<evidence type="ECO:0000256" key="1">
    <source>
        <dbReference type="SAM" id="Phobius"/>
    </source>
</evidence>
<feature type="transmembrane region" description="Helical" evidence="1">
    <location>
        <begin position="106"/>
        <end position="130"/>
    </location>
</feature>